<organism evidence="2">
    <name type="scientific">Pseudictyota dubia</name>
    <dbReference type="NCBI Taxonomy" id="2749911"/>
    <lineage>
        <taxon>Eukaryota</taxon>
        <taxon>Sar</taxon>
        <taxon>Stramenopiles</taxon>
        <taxon>Ochrophyta</taxon>
        <taxon>Bacillariophyta</taxon>
        <taxon>Mediophyceae</taxon>
        <taxon>Biddulphiophycidae</taxon>
        <taxon>Eupodiscales</taxon>
        <taxon>Odontellaceae</taxon>
        <taxon>Pseudictyota</taxon>
    </lineage>
</organism>
<protein>
    <submittedName>
        <fullName evidence="2">Uncharacterized protein</fullName>
    </submittedName>
</protein>
<sequence length="724" mass="79188">MNAGPFNCDASQPRMSLQRVFEVDAMTSEQETLGTNPADTAPSSSALEDREALDVAMDASQSGDSASAATIMALHHELAQTRAELQRLKSLLPTENTSPRVRQGRSNESQQGGGKARKHMSSIGKGLGALLHLNEEIVPLASMNKARSTKPNEQILPERRAESESIPGPPEPSRAAHLYSPRYSANHRRSNHSEGSVGGRSLVKMMKASVGHGPGAVLPAALEALAGMHDSMRSEASFSTSDEEDREDNKAKEKKPNTASFVPLVARHACTASLGMWTPPSEDSSGNNKESSKDAEKRLLLLSAFSDRVQDVLNKTYHLEESPDRSDTSKFVVLPAGTGLALCFLSPAPGHPSVEHTAMYVAGCLLAWSAHDVQGSALRCGLAGGVLETVRDIYDLPNLNGPSIDLAARIMDCAAPYQILASSTTFVDALKEDAPGRETGLSYHVDHDRHEVIVDHDRTALVQSVTGAVTTVVAAQDQQDNDFDEDGARACSSFRPFGTDAIPEKKWYLRLKPTELSYDERTGAKGKVPPTELLRRHRRVAFVGVTHDRLSHVFQKVLDAEPDHKWDRIYLLFLSDARLGWVAEEMNETVDDLVASKVNARTELENVLKGRVRELHFLEYDRPFYCASYWDWDERGGFVHVSPLVWGANPKVCPAMNYHWIGEDPGNDYVAYQDGLTSLLQTATSIGVDGKPNNKDGKDTFNPSVLAMLAKLEKRQNHQRATAA</sequence>
<evidence type="ECO:0000313" key="2">
    <source>
        <dbReference type="EMBL" id="CAD8294468.1"/>
    </source>
</evidence>
<feature type="compositionally biased region" description="Polar residues" evidence="1">
    <location>
        <begin position="27"/>
        <end position="46"/>
    </location>
</feature>
<feature type="region of interest" description="Disordered" evidence="1">
    <location>
        <begin position="26"/>
        <end position="47"/>
    </location>
</feature>
<proteinExistence type="predicted"/>
<feature type="compositionally biased region" description="Basic and acidic residues" evidence="1">
    <location>
        <begin position="247"/>
        <end position="256"/>
    </location>
</feature>
<dbReference type="AlphaFoldDB" id="A0A7R9VFU0"/>
<gene>
    <name evidence="2" type="ORF">TDUB1175_LOCUS1970</name>
</gene>
<feature type="compositionally biased region" description="Polar residues" evidence="1">
    <location>
        <begin position="93"/>
        <end position="110"/>
    </location>
</feature>
<reference evidence="2" key="1">
    <citation type="submission" date="2021-01" db="EMBL/GenBank/DDBJ databases">
        <authorList>
            <person name="Corre E."/>
            <person name="Pelletier E."/>
            <person name="Niang G."/>
            <person name="Scheremetjew M."/>
            <person name="Finn R."/>
            <person name="Kale V."/>
            <person name="Holt S."/>
            <person name="Cochrane G."/>
            <person name="Meng A."/>
            <person name="Brown T."/>
            <person name="Cohen L."/>
        </authorList>
    </citation>
    <scope>NUCLEOTIDE SEQUENCE</scope>
    <source>
        <strain evidence="2">CCMP147</strain>
    </source>
</reference>
<name>A0A7R9VFU0_9STRA</name>
<feature type="region of interest" description="Disordered" evidence="1">
    <location>
        <begin position="232"/>
        <end position="260"/>
    </location>
</feature>
<feature type="region of interest" description="Disordered" evidence="1">
    <location>
        <begin position="144"/>
        <end position="177"/>
    </location>
</feature>
<dbReference type="SUPFAM" id="SSF55073">
    <property type="entry name" value="Nucleotide cyclase"/>
    <property type="match status" value="1"/>
</dbReference>
<evidence type="ECO:0000256" key="1">
    <source>
        <dbReference type="SAM" id="MobiDB-lite"/>
    </source>
</evidence>
<accession>A0A7R9VFU0</accession>
<dbReference type="InterPro" id="IPR029787">
    <property type="entry name" value="Nucleotide_cyclase"/>
</dbReference>
<dbReference type="EMBL" id="HBED01004101">
    <property type="protein sequence ID" value="CAD8294468.1"/>
    <property type="molecule type" value="Transcribed_RNA"/>
</dbReference>
<feature type="region of interest" description="Disordered" evidence="1">
    <location>
        <begin position="91"/>
        <end position="121"/>
    </location>
</feature>